<sequence>MDSGENANDVIRLPEYGHNLLLFLNDEHMQFSKQDWFQLNSQTREFFETQGIDLTNARIRKQICDIICHQFPKIDKTRQLAKTPDLTTLDLHDFMQRLVKSQLP</sequence>
<evidence type="ECO:0000313" key="1">
    <source>
        <dbReference type="EMBL" id="CAG7726807.1"/>
    </source>
</evidence>
<dbReference type="Proteomes" id="UP000708208">
    <property type="component" value="Unassembled WGS sequence"/>
</dbReference>
<comment type="caution">
    <text evidence="1">The sequence shown here is derived from an EMBL/GenBank/DDBJ whole genome shotgun (WGS) entry which is preliminary data.</text>
</comment>
<organism evidence="1 2">
    <name type="scientific">Allacma fusca</name>
    <dbReference type="NCBI Taxonomy" id="39272"/>
    <lineage>
        <taxon>Eukaryota</taxon>
        <taxon>Metazoa</taxon>
        <taxon>Ecdysozoa</taxon>
        <taxon>Arthropoda</taxon>
        <taxon>Hexapoda</taxon>
        <taxon>Collembola</taxon>
        <taxon>Symphypleona</taxon>
        <taxon>Sminthuridae</taxon>
        <taxon>Allacma</taxon>
    </lineage>
</organism>
<gene>
    <name evidence="1" type="ORF">AFUS01_LOCUS15694</name>
</gene>
<reference evidence="1" key="1">
    <citation type="submission" date="2021-06" db="EMBL/GenBank/DDBJ databases">
        <authorList>
            <person name="Hodson N. C."/>
            <person name="Mongue J. A."/>
            <person name="Jaron S. K."/>
        </authorList>
    </citation>
    <scope>NUCLEOTIDE SEQUENCE</scope>
</reference>
<evidence type="ECO:0000313" key="2">
    <source>
        <dbReference type="Proteomes" id="UP000708208"/>
    </source>
</evidence>
<dbReference type="EMBL" id="CAJVCH010140350">
    <property type="protein sequence ID" value="CAG7726807.1"/>
    <property type="molecule type" value="Genomic_DNA"/>
</dbReference>
<accession>A0A8J2JUT4</accession>
<proteinExistence type="predicted"/>
<protein>
    <submittedName>
        <fullName evidence="1">Uncharacterized protein</fullName>
    </submittedName>
</protein>
<dbReference type="AlphaFoldDB" id="A0A8J2JUT4"/>
<name>A0A8J2JUT4_9HEXA</name>
<keyword evidence="2" id="KW-1185">Reference proteome</keyword>